<organism evidence="1">
    <name type="scientific">Triticum urartu</name>
    <name type="common">Red wild einkorn</name>
    <name type="synonym">Crithodium urartu</name>
    <dbReference type="NCBI Taxonomy" id="4572"/>
    <lineage>
        <taxon>Eukaryota</taxon>
        <taxon>Viridiplantae</taxon>
        <taxon>Streptophyta</taxon>
        <taxon>Embryophyta</taxon>
        <taxon>Tracheophyta</taxon>
        <taxon>Spermatophyta</taxon>
        <taxon>Magnoliopsida</taxon>
        <taxon>Liliopsida</taxon>
        <taxon>Poales</taxon>
        <taxon>Poaceae</taxon>
        <taxon>BOP clade</taxon>
        <taxon>Pooideae</taxon>
        <taxon>Triticodae</taxon>
        <taxon>Triticeae</taxon>
        <taxon>Triticinae</taxon>
        <taxon>Triticum</taxon>
    </lineage>
</organism>
<sequence length="69" mass="7539">MSALAALNMSTMWAVPSLTIQFRIPHLAASLALYLSFGFSPQPMETTMNLPYVGINSSLHLVYFSAMVS</sequence>
<name>M7YPK9_TRIUA</name>
<reference evidence="1" key="1">
    <citation type="journal article" date="2013" name="Nature">
        <title>Draft genome of the wheat A-genome progenitor Triticum urartu.</title>
        <authorList>
            <person name="Ling H.Q."/>
            <person name="Zhao S."/>
            <person name="Liu D."/>
            <person name="Wang J."/>
            <person name="Sun H."/>
            <person name="Zhang C."/>
            <person name="Fan H."/>
            <person name="Li D."/>
            <person name="Dong L."/>
            <person name="Tao Y."/>
            <person name="Gao C."/>
            <person name="Wu H."/>
            <person name="Li Y."/>
            <person name="Cui Y."/>
            <person name="Guo X."/>
            <person name="Zheng S."/>
            <person name="Wang B."/>
            <person name="Yu K."/>
            <person name="Liang Q."/>
            <person name="Yang W."/>
            <person name="Lou X."/>
            <person name="Chen J."/>
            <person name="Feng M."/>
            <person name="Jian J."/>
            <person name="Zhang X."/>
            <person name="Luo G."/>
            <person name="Jiang Y."/>
            <person name="Liu J."/>
            <person name="Wang Z."/>
            <person name="Sha Y."/>
            <person name="Zhang B."/>
            <person name="Wu H."/>
            <person name="Tang D."/>
            <person name="Shen Q."/>
            <person name="Xue P."/>
            <person name="Zou S."/>
            <person name="Wang X."/>
            <person name="Liu X."/>
            <person name="Wang F."/>
            <person name="Yang Y."/>
            <person name="An X."/>
            <person name="Dong Z."/>
            <person name="Zhang K."/>
            <person name="Zhang X."/>
            <person name="Luo M.C."/>
            <person name="Dvorak J."/>
            <person name="Tong Y."/>
            <person name="Wang J."/>
            <person name="Yang H."/>
            <person name="Li Z."/>
            <person name="Wang D."/>
            <person name="Zhang A."/>
            <person name="Wang J."/>
        </authorList>
    </citation>
    <scope>NUCLEOTIDE SEQUENCE</scope>
</reference>
<accession>M7YPK9</accession>
<proteinExistence type="predicted"/>
<dbReference type="AlphaFoldDB" id="M7YPK9"/>
<evidence type="ECO:0000313" key="1">
    <source>
        <dbReference type="EMBL" id="EMS49342.1"/>
    </source>
</evidence>
<gene>
    <name evidence="1" type="ORF">TRIUR3_26951</name>
</gene>
<dbReference type="EMBL" id="KD244449">
    <property type="protein sequence ID" value="EMS49342.1"/>
    <property type="molecule type" value="Genomic_DNA"/>
</dbReference>
<protein>
    <submittedName>
        <fullName evidence="1">Uncharacterized protein</fullName>
    </submittedName>
</protein>